<feature type="transmembrane region" description="Helical" evidence="1">
    <location>
        <begin position="20"/>
        <end position="42"/>
    </location>
</feature>
<keyword evidence="1 2" id="KW-0812">Transmembrane</keyword>
<feature type="transmembrane region" description="Helical" evidence="1">
    <location>
        <begin position="97"/>
        <end position="119"/>
    </location>
</feature>
<dbReference type="AlphaFoldDB" id="A0A2G8JV55"/>
<feature type="transmembrane region" description="Helical" evidence="1">
    <location>
        <begin position="229"/>
        <end position="248"/>
    </location>
</feature>
<dbReference type="PANTHER" id="PTHR13568:SF6">
    <property type="entry name" value="TRANSMEMBRANE PROTEIN 185A"/>
    <property type="match status" value="1"/>
</dbReference>
<keyword evidence="3" id="KW-1185">Reference proteome</keyword>
<feature type="transmembrane region" description="Helical" evidence="1">
    <location>
        <begin position="54"/>
        <end position="77"/>
    </location>
</feature>
<keyword evidence="1" id="KW-0472">Membrane</keyword>
<accession>A0A2G8JV55</accession>
<evidence type="ECO:0000313" key="3">
    <source>
        <dbReference type="Proteomes" id="UP000230750"/>
    </source>
</evidence>
<feature type="transmembrane region" description="Helical" evidence="1">
    <location>
        <begin position="126"/>
        <end position="144"/>
    </location>
</feature>
<protein>
    <submittedName>
        <fullName evidence="2">Putative transmembrane protein</fullName>
    </submittedName>
</protein>
<keyword evidence="1" id="KW-1133">Transmembrane helix</keyword>
<dbReference type="EMBL" id="MRZV01001224">
    <property type="protein sequence ID" value="PIK39589.1"/>
    <property type="molecule type" value="Genomic_DNA"/>
</dbReference>
<dbReference type="Proteomes" id="UP000230750">
    <property type="component" value="Unassembled WGS sequence"/>
</dbReference>
<gene>
    <name evidence="2" type="ORF">BSL78_23575</name>
</gene>
<dbReference type="STRING" id="307972.A0A2G8JV55"/>
<feature type="transmembrane region" description="Helical" evidence="1">
    <location>
        <begin position="195"/>
        <end position="217"/>
    </location>
</feature>
<dbReference type="Pfam" id="PF10269">
    <property type="entry name" value="Tmemb_185A"/>
    <property type="match status" value="1"/>
</dbReference>
<reference evidence="2 3" key="1">
    <citation type="journal article" date="2017" name="PLoS Biol.">
        <title>The sea cucumber genome provides insights into morphological evolution and visceral regeneration.</title>
        <authorList>
            <person name="Zhang X."/>
            <person name="Sun L."/>
            <person name="Yuan J."/>
            <person name="Sun Y."/>
            <person name="Gao Y."/>
            <person name="Zhang L."/>
            <person name="Li S."/>
            <person name="Dai H."/>
            <person name="Hamel J.F."/>
            <person name="Liu C."/>
            <person name="Yu Y."/>
            <person name="Liu S."/>
            <person name="Lin W."/>
            <person name="Guo K."/>
            <person name="Jin S."/>
            <person name="Xu P."/>
            <person name="Storey K.B."/>
            <person name="Huan P."/>
            <person name="Zhang T."/>
            <person name="Zhou Y."/>
            <person name="Zhang J."/>
            <person name="Lin C."/>
            <person name="Li X."/>
            <person name="Xing L."/>
            <person name="Huo D."/>
            <person name="Sun M."/>
            <person name="Wang L."/>
            <person name="Mercier A."/>
            <person name="Li F."/>
            <person name="Yang H."/>
            <person name="Xiang J."/>
        </authorList>
    </citation>
    <scope>NUCLEOTIDE SEQUENCE [LARGE SCALE GENOMIC DNA]</scope>
    <source>
        <strain evidence="2">Shaxun</strain>
        <tissue evidence="2">Muscle</tissue>
    </source>
</reference>
<dbReference type="InterPro" id="IPR019396">
    <property type="entry name" value="TM_Fragile-X-F-assoc"/>
</dbReference>
<dbReference type="OrthoDB" id="72976at2759"/>
<comment type="caution">
    <text evidence="2">The sequence shown here is derived from an EMBL/GenBank/DDBJ whole genome shotgun (WGS) entry which is preliminary data.</text>
</comment>
<sequence>MPLLALRLDDTINISYWAVFLPLWLWKAMVMLGALFAGLVWWRHPEYRVEGEGYVDMKAIIICLVLNSLLFVFEIMVCDQLERSYQHNLPLGDKTHNWLIVFMPLFLTAPVSIAACVWGFKHDRGLELEAMCSINILQFIFIALKLEKLIRWNWAAVFIPVWILTCLMCLIVLYYIIWSILILRAPDLMAEQRRAHLRAAVGALALVVPLLTFEVLLVHRLDNNNDLPYIAVCCPLYITLLVLIPTSFGQRSGNHWWFGIRKDFCTFILDICPFLREYGNITVEFGRIEAPEGEEEVENDFFRLTKVSNIEQPQRIVMPIINIEMPD</sequence>
<dbReference type="PANTHER" id="PTHR13568">
    <property type="entry name" value="FAM11A, B PROTEIN"/>
    <property type="match status" value="1"/>
</dbReference>
<name>A0A2G8JV55_STIJA</name>
<organism evidence="2 3">
    <name type="scientific">Stichopus japonicus</name>
    <name type="common">Sea cucumber</name>
    <dbReference type="NCBI Taxonomy" id="307972"/>
    <lineage>
        <taxon>Eukaryota</taxon>
        <taxon>Metazoa</taxon>
        <taxon>Echinodermata</taxon>
        <taxon>Eleutherozoa</taxon>
        <taxon>Echinozoa</taxon>
        <taxon>Holothuroidea</taxon>
        <taxon>Aspidochirotacea</taxon>
        <taxon>Aspidochirotida</taxon>
        <taxon>Stichopodidae</taxon>
        <taxon>Apostichopus</taxon>
    </lineage>
</organism>
<proteinExistence type="predicted"/>
<evidence type="ECO:0000313" key="2">
    <source>
        <dbReference type="EMBL" id="PIK39589.1"/>
    </source>
</evidence>
<feature type="transmembrane region" description="Helical" evidence="1">
    <location>
        <begin position="156"/>
        <end position="183"/>
    </location>
</feature>
<evidence type="ECO:0000256" key="1">
    <source>
        <dbReference type="SAM" id="Phobius"/>
    </source>
</evidence>